<dbReference type="InterPro" id="IPR003838">
    <property type="entry name" value="ABC3_permease_C"/>
</dbReference>
<evidence type="ECO:0000313" key="8">
    <source>
        <dbReference type="EMBL" id="MFC0566549.1"/>
    </source>
</evidence>
<dbReference type="Proteomes" id="UP001589894">
    <property type="component" value="Unassembled WGS sequence"/>
</dbReference>
<dbReference type="EMBL" id="JBHLUE010000017">
    <property type="protein sequence ID" value="MFC0566549.1"/>
    <property type="molecule type" value="Genomic_DNA"/>
</dbReference>
<accession>A0ABV6P0J1</accession>
<evidence type="ECO:0000256" key="2">
    <source>
        <dbReference type="ARBA" id="ARBA00022475"/>
    </source>
</evidence>
<dbReference type="RefSeq" id="WP_377341336.1">
    <property type="nucleotide sequence ID" value="NZ_JBHLUE010000017.1"/>
</dbReference>
<feature type="transmembrane region" description="Helical" evidence="6">
    <location>
        <begin position="23"/>
        <end position="46"/>
    </location>
</feature>
<comment type="caution">
    <text evidence="8">The sequence shown here is derived from an EMBL/GenBank/DDBJ whole genome shotgun (WGS) entry which is preliminary data.</text>
</comment>
<feature type="transmembrane region" description="Helical" evidence="6">
    <location>
        <begin position="187"/>
        <end position="211"/>
    </location>
</feature>
<evidence type="ECO:0000256" key="1">
    <source>
        <dbReference type="ARBA" id="ARBA00004651"/>
    </source>
</evidence>
<feature type="transmembrane region" description="Helical" evidence="6">
    <location>
        <begin position="408"/>
        <end position="431"/>
    </location>
</feature>
<evidence type="ECO:0000256" key="6">
    <source>
        <dbReference type="SAM" id="Phobius"/>
    </source>
</evidence>
<evidence type="ECO:0000259" key="7">
    <source>
        <dbReference type="Pfam" id="PF02687"/>
    </source>
</evidence>
<keyword evidence="4 6" id="KW-1133">Transmembrane helix</keyword>
<evidence type="ECO:0000256" key="5">
    <source>
        <dbReference type="ARBA" id="ARBA00023136"/>
    </source>
</evidence>
<feature type="transmembrane region" description="Helical" evidence="6">
    <location>
        <begin position="687"/>
        <end position="713"/>
    </location>
</feature>
<proteinExistence type="predicted"/>
<keyword evidence="9" id="KW-1185">Reference proteome</keyword>
<keyword evidence="2" id="KW-1003">Cell membrane</keyword>
<feature type="transmembrane region" description="Helical" evidence="6">
    <location>
        <begin position="640"/>
        <end position="660"/>
    </location>
</feature>
<comment type="subcellular location">
    <subcellularLocation>
        <location evidence="1">Cell membrane</location>
        <topology evidence="1">Multi-pass membrane protein</topology>
    </subcellularLocation>
</comment>
<sequence length="762" mass="78208">MTDLLLGARLAVTGGRDGWTRTVLTALGVGIGVALLLLAAAVPGALSAHGARTDARDNTRFGEPIPRAANTLLVANVDTPFRNRSVRGRIFQAEGPDAPVPPGLTALPRPGEAVVSPALRRLLASPEGALFAPRLRGAKVVGTVGRDGLAGPGELVFYLGSDALTTDRASRVDSFGGGDSGEGLGPVLILLVAVVFVVLLLPIAVFLAAAVRFGSERRDRRLAALRLVGADAAMTRRIAAGEAAAAAGLGLLVGGALFALGRQLVPLVTLWDISVYASDVRPAPVLVAVIALAVPLVAVAASLVALRGVLVEPLGVTRRAGTGRRRLGWRLLPVAGGLALLYPLLGAIRDGDGRRAGYQVAAGAALLLIGTVTLLPWLVEAVVRPLRGGPVAWQLAVRRLQADSGGSARLVGGLAVAVAGVIGLQMLFAVAQTESTTRTGQDPSRATLEVEVEVPAASGARVVEDRLLGAPGVTGGTATLRVDARDATGPGDLLGLRVGDCAALSEFAVLPGCADGQVFAADGPPEQRAAPLELRPGQRLLVGQDVAWTVPAAVPHVPARADPAGWAETQLLVTPGAIDVGRIALIAGVSAFLRTDPADRDAIERLRNIAAELDRYDGGAVNQLSATREVGKFDSIRRGLYAGAVLTLLLIGASMLVAVLEQLRERRRLLAMLVAVGTRRSTLGWSVLWQAAVPVGLGLVLAVGFGLALGAILLRLVTVPFAVSWPVVGAAAGLAAGTVLLVTAGSLPALWRLTRPGGLRTE</sequence>
<evidence type="ECO:0000256" key="4">
    <source>
        <dbReference type="ARBA" id="ARBA00022989"/>
    </source>
</evidence>
<evidence type="ECO:0000256" key="3">
    <source>
        <dbReference type="ARBA" id="ARBA00022692"/>
    </source>
</evidence>
<feature type="transmembrane region" description="Helical" evidence="6">
    <location>
        <begin position="725"/>
        <end position="751"/>
    </location>
</feature>
<reference evidence="8 9" key="1">
    <citation type="submission" date="2024-09" db="EMBL/GenBank/DDBJ databases">
        <authorList>
            <person name="Sun Q."/>
            <person name="Mori K."/>
        </authorList>
    </citation>
    <scope>NUCLEOTIDE SEQUENCE [LARGE SCALE GENOMIC DNA]</scope>
    <source>
        <strain evidence="8 9">TBRC 2205</strain>
    </source>
</reference>
<feature type="transmembrane region" description="Helical" evidence="6">
    <location>
        <begin position="243"/>
        <end position="265"/>
    </location>
</feature>
<feature type="domain" description="ABC3 transporter permease C-terminal" evidence="7">
    <location>
        <begin position="194"/>
        <end position="308"/>
    </location>
</feature>
<evidence type="ECO:0000313" key="9">
    <source>
        <dbReference type="Proteomes" id="UP001589894"/>
    </source>
</evidence>
<protein>
    <submittedName>
        <fullName evidence="8">ABC transporter permease</fullName>
    </submittedName>
</protein>
<feature type="transmembrane region" description="Helical" evidence="6">
    <location>
        <begin position="357"/>
        <end position="379"/>
    </location>
</feature>
<feature type="domain" description="ABC3 transporter permease C-terminal" evidence="7">
    <location>
        <begin position="644"/>
        <end position="746"/>
    </location>
</feature>
<gene>
    <name evidence="8" type="ORF">ACFFHU_20715</name>
</gene>
<dbReference type="Pfam" id="PF02687">
    <property type="entry name" value="FtsX"/>
    <property type="match status" value="2"/>
</dbReference>
<feature type="transmembrane region" description="Helical" evidence="6">
    <location>
        <begin position="285"/>
        <end position="306"/>
    </location>
</feature>
<keyword evidence="3 6" id="KW-0812">Transmembrane</keyword>
<name>A0ABV6P0J1_9ACTN</name>
<organism evidence="8 9">
    <name type="scientific">Plantactinospora siamensis</name>
    <dbReference type="NCBI Taxonomy" id="555372"/>
    <lineage>
        <taxon>Bacteria</taxon>
        <taxon>Bacillati</taxon>
        <taxon>Actinomycetota</taxon>
        <taxon>Actinomycetes</taxon>
        <taxon>Micromonosporales</taxon>
        <taxon>Micromonosporaceae</taxon>
        <taxon>Plantactinospora</taxon>
    </lineage>
</organism>
<feature type="transmembrane region" description="Helical" evidence="6">
    <location>
        <begin position="327"/>
        <end position="345"/>
    </location>
</feature>
<keyword evidence="5 6" id="KW-0472">Membrane</keyword>